<dbReference type="AlphaFoldDB" id="A0A0A9E8K9"/>
<dbReference type="EMBL" id="GBRH01200821">
    <property type="protein sequence ID" value="JAD97074.1"/>
    <property type="molecule type" value="Transcribed_RNA"/>
</dbReference>
<evidence type="ECO:0000313" key="1">
    <source>
        <dbReference type="EMBL" id="JAD97074.1"/>
    </source>
</evidence>
<organism evidence="1">
    <name type="scientific">Arundo donax</name>
    <name type="common">Giant reed</name>
    <name type="synonym">Donax arundinaceus</name>
    <dbReference type="NCBI Taxonomy" id="35708"/>
    <lineage>
        <taxon>Eukaryota</taxon>
        <taxon>Viridiplantae</taxon>
        <taxon>Streptophyta</taxon>
        <taxon>Embryophyta</taxon>
        <taxon>Tracheophyta</taxon>
        <taxon>Spermatophyta</taxon>
        <taxon>Magnoliopsida</taxon>
        <taxon>Liliopsida</taxon>
        <taxon>Poales</taxon>
        <taxon>Poaceae</taxon>
        <taxon>PACMAD clade</taxon>
        <taxon>Arundinoideae</taxon>
        <taxon>Arundineae</taxon>
        <taxon>Arundo</taxon>
    </lineage>
</organism>
<name>A0A0A9E8K9_ARUDO</name>
<reference evidence="1" key="2">
    <citation type="journal article" date="2015" name="Data Brief">
        <title>Shoot transcriptome of the giant reed, Arundo donax.</title>
        <authorList>
            <person name="Barrero R.A."/>
            <person name="Guerrero F.D."/>
            <person name="Moolhuijzen P."/>
            <person name="Goolsby J.A."/>
            <person name="Tidwell J."/>
            <person name="Bellgard S.E."/>
            <person name="Bellgard M.I."/>
        </authorList>
    </citation>
    <scope>NUCLEOTIDE SEQUENCE</scope>
    <source>
        <tissue evidence="1">Shoot tissue taken approximately 20 cm above the soil surface</tissue>
    </source>
</reference>
<reference evidence="1" key="1">
    <citation type="submission" date="2014-09" db="EMBL/GenBank/DDBJ databases">
        <authorList>
            <person name="Magalhaes I.L.F."/>
            <person name="Oliveira U."/>
            <person name="Santos F.R."/>
            <person name="Vidigal T.H.D.A."/>
            <person name="Brescovit A.D."/>
            <person name="Santos A.J."/>
        </authorList>
    </citation>
    <scope>NUCLEOTIDE SEQUENCE</scope>
    <source>
        <tissue evidence="1">Shoot tissue taken approximately 20 cm above the soil surface</tissue>
    </source>
</reference>
<proteinExistence type="predicted"/>
<protein>
    <submittedName>
        <fullName evidence="1">Uncharacterized protein</fullName>
    </submittedName>
</protein>
<sequence>MLFSFMSSKVPVHSFLFYLLYSCRHCTPYCRATDVSLDAC</sequence>
<accession>A0A0A9E8K9</accession>